<proteinExistence type="predicted"/>
<keyword evidence="2" id="KW-1185">Reference proteome</keyword>
<evidence type="ECO:0000313" key="2">
    <source>
        <dbReference type="Proteomes" id="UP000521868"/>
    </source>
</evidence>
<organism evidence="1 2">
    <name type="scientific">Ramlibacter lithotrophicus</name>
    <dbReference type="NCBI Taxonomy" id="2606681"/>
    <lineage>
        <taxon>Bacteria</taxon>
        <taxon>Pseudomonadati</taxon>
        <taxon>Pseudomonadota</taxon>
        <taxon>Betaproteobacteria</taxon>
        <taxon>Burkholderiales</taxon>
        <taxon>Comamonadaceae</taxon>
        <taxon>Ramlibacter</taxon>
    </lineage>
</organism>
<dbReference type="EMBL" id="VTOX01000003">
    <property type="protein sequence ID" value="NKE66144.1"/>
    <property type="molecule type" value="Genomic_DNA"/>
</dbReference>
<protein>
    <submittedName>
        <fullName evidence="1">Flagellar hook-length control protein FliK</fullName>
    </submittedName>
</protein>
<keyword evidence="1" id="KW-0966">Cell projection</keyword>
<keyword evidence="1" id="KW-0969">Cilium</keyword>
<reference evidence="1 2" key="1">
    <citation type="journal article" date="2020" name="Nature">
        <title>Bacterial chemolithoautotrophy via manganese oxidation.</title>
        <authorList>
            <person name="Yu H."/>
            <person name="Leadbetter J.R."/>
        </authorList>
    </citation>
    <scope>NUCLEOTIDE SEQUENCE [LARGE SCALE GENOMIC DNA]</scope>
    <source>
        <strain evidence="1 2">RBP-1</strain>
    </source>
</reference>
<accession>A0A7X6I6I9</accession>
<dbReference type="AlphaFoldDB" id="A0A7X6I6I9"/>
<comment type="caution">
    <text evidence="1">The sequence shown here is derived from an EMBL/GenBank/DDBJ whole genome shotgun (WGS) entry which is preliminary data.</text>
</comment>
<keyword evidence="1" id="KW-0282">Flagellum</keyword>
<sequence>MSGVTGLVDTSVADKLAQRSDLVRLPSASVVPGLDPAVQVAAVANDVRIQSEAARARLLFAAAGMPAGTPAVTPMSAAADELSTAARAISALLADLAAPPQPVKGGAPLAPLGAATVPQALARSLAMALSASGLFYESHLAAFTAGLLPRSDLELEPQARLPMATAAAEAPATARPAGTGPGAPAEAAAGATAGVVHPQARAVVSQQLDLLASGVFQWRGEAWPGVPLEWRVEEDRSPPGDDTAGAVRSWTTTLSLAMPDLGVVDVRLRLSGTTLAAALEVGDGAAPRLRERAGELQERIEALGLDLPRIAIGMRGAP</sequence>
<dbReference type="RefSeq" id="WP_168107271.1">
    <property type="nucleotide sequence ID" value="NZ_VTOX01000003.1"/>
</dbReference>
<dbReference type="Proteomes" id="UP000521868">
    <property type="component" value="Unassembled WGS sequence"/>
</dbReference>
<evidence type="ECO:0000313" key="1">
    <source>
        <dbReference type="EMBL" id="NKE66144.1"/>
    </source>
</evidence>
<gene>
    <name evidence="1" type="ORF">RAMLITH_09965</name>
</gene>
<name>A0A7X6I6I9_9BURK</name>